<evidence type="ECO:0000313" key="3">
    <source>
        <dbReference type="EMBL" id="NKZ20439.1"/>
    </source>
</evidence>
<dbReference type="AlphaFoldDB" id="A0A7X6N1N0"/>
<evidence type="ECO:0000256" key="2">
    <source>
        <dbReference type="SAM" id="Phobius"/>
    </source>
</evidence>
<reference evidence="3 4" key="1">
    <citation type="submission" date="2020-04" db="EMBL/GenBank/DDBJ databases">
        <title>MicrobeNet Type strains.</title>
        <authorList>
            <person name="Nicholson A.C."/>
        </authorList>
    </citation>
    <scope>NUCLEOTIDE SEQUENCE [LARGE SCALE GENOMIC DNA]</scope>
    <source>
        <strain evidence="3 4">CCUG 69612</strain>
    </source>
</reference>
<feature type="transmembrane region" description="Helical" evidence="2">
    <location>
        <begin position="18"/>
        <end position="37"/>
    </location>
</feature>
<evidence type="ECO:0000313" key="4">
    <source>
        <dbReference type="Proteomes" id="UP000522720"/>
    </source>
</evidence>
<keyword evidence="1" id="KW-0175">Coiled coil</keyword>
<feature type="coiled-coil region" evidence="1">
    <location>
        <begin position="36"/>
        <end position="63"/>
    </location>
</feature>
<protein>
    <recommendedName>
        <fullName evidence="5">Phage protein</fullName>
    </recommendedName>
</protein>
<dbReference type="EMBL" id="JAAXPR010000009">
    <property type="protein sequence ID" value="NKZ20439.1"/>
    <property type="molecule type" value="Genomic_DNA"/>
</dbReference>
<dbReference type="Proteomes" id="UP000522720">
    <property type="component" value="Unassembled WGS sequence"/>
</dbReference>
<comment type="caution">
    <text evidence="3">The sequence shown here is derived from an EMBL/GenBank/DDBJ whole genome shotgun (WGS) entry which is preliminary data.</text>
</comment>
<organism evidence="3 4">
    <name type="scientific">Streptococcus ovuberis</name>
    <dbReference type="NCBI Taxonomy" id="1936207"/>
    <lineage>
        <taxon>Bacteria</taxon>
        <taxon>Bacillati</taxon>
        <taxon>Bacillota</taxon>
        <taxon>Bacilli</taxon>
        <taxon>Lactobacillales</taxon>
        <taxon>Streptococcaceae</taxon>
        <taxon>Streptococcus</taxon>
    </lineage>
</organism>
<name>A0A7X6N1N0_9STRE</name>
<keyword evidence="2" id="KW-1133">Transmembrane helix</keyword>
<proteinExistence type="predicted"/>
<keyword evidence="4" id="KW-1185">Reference proteome</keyword>
<gene>
    <name evidence="3" type="ORF">HF992_06205</name>
</gene>
<keyword evidence="2" id="KW-0472">Membrane</keyword>
<sequence length="209" mass="24774">MAEDLLKQILQELQKTDWLGYVVELFAAIIPILYILLTSKKDKNELDNRQKELEERLDTLAKIQINLVAVQEKTEQNLRELTFLAEESRRNTLISLHQSYQLFFICLDKFNDDYRLIEKAVLFKSASDEELQDLILGFFEDIPEYEINNLEISDIPPLCYDEFYHFIRTLNGIGYKNLEHFGQKMCKKFINHEFPKLAIAYEELTRVIK</sequence>
<accession>A0A7X6N1N0</accession>
<evidence type="ECO:0008006" key="5">
    <source>
        <dbReference type="Google" id="ProtNLM"/>
    </source>
</evidence>
<keyword evidence="2" id="KW-0812">Transmembrane</keyword>
<evidence type="ECO:0000256" key="1">
    <source>
        <dbReference type="SAM" id="Coils"/>
    </source>
</evidence>